<feature type="transmembrane region" description="Helical" evidence="1">
    <location>
        <begin position="7"/>
        <end position="25"/>
    </location>
</feature>
<evidence type="ECO:0000313" key="3">
    <source>
        <dbReference type="Proteomes" id="UP000322631"/>
    </source>
</evidence>
<feature type="transmembrane region" description="Helical" evidence="1">
    <location>
        <begin position="37"/>
        <end position="55"/>
    </location>
</feature>
<keyword evidence="1" id="KW-0812">Transmembrane</keyword>
<dbReference type="AlphaFoldDB" id="A0A5C0SKW4"/>
<feature type="transmembrane region" description="Helical" evidence="1">
    <location>
        <begin position="92"/>
        <end position="111"/>
    </location>
</feature>
<dbReference type="KEGG" id="them:FPV09_07830"/>
<evidence type="ECO:0000313" key="2">
    <source>
        <dbReference type="EMBL" id="QEK15013.1"/>
    </source>
</evidence>
<protein>
    <submittedName>
        <fullName evidence="2">Uncharacterized protein</fullName>
    </submittedName>
</protein>
<dbReference type="GeneID" id="41609755"/>
<sequence>MRKILELALQSLFLIAFWIVMWLFIPATRRNLNATNLFAAFSLLVPFLLSARHFVGKALESYGYSREDVRRLPEILEKTWGRNYLPKEVQEIIGRHIMFWGFFATAVIGTGNLTEGIIGMTSIFAVIFSFFILLVSMVIWVIVLPLSTYRILTGKEPHRGLLIDVAVKYTLALMVLLIAVRIGQRKAGKLAVLPLVVIVVAQLWVVWWLLVGI</sequence>
<feature type="transmembrane region" description="Helical" evidence="1">
    <location>
        <begin position="190"/>
        <end position="211"/>
    </location>
</feature>
<dbReference type="Proteomes" id="UP000322631">
    <property type="component" value="Chromosome"/>
</dbReference>
<dbReference type="EMBL" id="CP041932">
    <property type="protein sequence ID" value="QEK15013.1"/>
    <property type="molecule type" value="Genomic_DNA"/>
</dbReference>
<dbReference type="RefSeq" id="WP_148882976.1">
    <property type="nucleotide sequence ID" value="NZ_CP041932.1"/>
</dbReference>
<gene>
    <name evidence="2" type="ORF">FPV09_07830</name>
</gene>
<keyword evidence="1" id="KW-1133">Transmembrane helix</keyword>
<accession>A0A5C0SKW4</accession>
<reference evidence="2 3" key="1">
    <citation type="submission" date="2019-07" db="EMBL/GenBank/DDBJ databases">
        <title>Complete genome of Thermococcus acidophilus.</title>
        <authorList>
            <person name="Li X."/>
        </authorList>
    </citation>
    <scope>NUCLEOTIDE SEQUENCE [LARGE SCALE GENOMIC DNA]</scope>
    <source>
        <strain evidence="2 3">SY113</strain>
    </source>
</reference>
<organism evidence="2 3">
    <name type="scientific">Thermococcus aciditolerans</name>
    <dbReference type="NCBI Taxonomy" id="2598455"/>
    <lineage>
        <taxon>Archaea</taxon>
        <taxon>Methanobacteriati</taxon>
        <taxon>Methanobacteriota</taxon>
        <taxon>Thermococci</taxon>
        <taxon>Thermococcales</taxon>
        <taxon>Thermococcaceae</taxon>
        <taxon>Thermococcus</taxon>
    </lineage>
</organism>
<proteinExistence type="predicted"/>
<feature type="transmembrane region" description="Helical" evidence="1">
    <location>
        <begin position="165"/>
        <end position="184"/>
    </location>
</feature>
<keyword evidence="3" id="KW-1185">Reference proteome</keyword>
<feature type="transmembrane region" description="Helical" evidence="1">
    <location>
        <begin position="117"/>
        <end position="144"/>
    </location>
</feature>
<name>A0A5C0SKW4_9EURY</name>
<evidence type="ECO:0000256" key="1">
    <source>
        <dbReference type="SAM" id="Phobius"/>
    </source>
</evidence>
<keyword evidence="1" id="KW-0472">Membrane</keyword>